<dbReference type="STRING" id="626887.J057_17050"/>
<dbReference type="OrthoDB" id="9803968at2"/>
<dbReference type="NCBIfam" id="NF004837">
    <property type="entry name" value="PRK06187.1"/>
    <property type="match status" value="1"/>
</dbReference>
<evidence type="ECO:0000259" key="5">
    <source>
        <dbReference type="Pfam" id="PF00501"/>
    </source>
</evidence>
<dbReference type="PATRIC" id="fig|626887.3.peg.3407"/>
<evidence type="ECO:0000313" key="7">
    <source>
        <dbReference type="EMBL" id="ENO13126.1"/>
    </source>
</evidence>
<dbReference type="Proteomes" id="UP000013165">
    <property type="component" value="Unassembled WGS sequence"/>
</dbReference>
<comment type="similarity">
    <text evidence="1">Belongs to the ATP-dependent AMP-binding enzyme family.</text>
</comment>
<evidence type="ECO:0000256" key="1">
    <source>
        <dbReference type="ARBA" id="ARBA00006432"/>
    </source>
</evidence>
<dbReference type="SUPFAM" id="SSF56801">
    <property type="entry name" value="Acetyl-CoA synthetase-like"/>
    <property type="match status" value="1"/>
</dbReference>
<dbReference type="HOGENOM" id="CLU_000022_59_5_6"/>
<dbReference type="eggNOG" id="COG0318">
    <property type="taxonomic scope" value="Bacteria"/>
</dbReference>
<dbReference type="InterPro" id="IPR042099">
    <property type="entry name" value="ANL_N_sf"/>
</dbReference>
<feature type="domain" description="AMP-dependent synthetase/ligase" evidence="5">
    <location>
        <begin position="32"/>
        <end position="406"/>
    </location>
</feature>
<dbReference type="FunFam" id="3.30.300.30:FF:000008">
    <property type="entry name" value="2,3-dihydroxybenzoate-AMP ligase"/>
    <property type="match status" value="1"/>
</dbReference>
<dbReference type="AlphaFoldDB" id="N6WNN0"/>
<evidence type="ECO:0000313" key="8">
    <source>
        <dbReference type="Proteomes" id="UP000013165"/>
    </source>
</evidence>
<sequence length="547" mass="60780">MAETKIIPPVSNAYSYPLLIKQLLLSGPRYSPDEKIVYADRSEYTYRELVERINRLANMLTEAGVKPGDTVAVLDWDTPRYLECFFAIPMIGAILHTVNVRLSPEQIVYTMNHAEDDLVLVHDDFAPLLEKVSDDLQTVKGYIQLTENSQPVSTSLKSHGEYEALLAKAEAHFDFPDFDENSVATTFYTTGTTGNPKGVYFSHRQLVLHTMAQVGSLGFSDQMPLMRSSSVYMPVTPMFHVHAWGVPYAATMMGIKQVYPGRYEPELLVDLLKKHKVTFSHCVPTIMQMMLATESIKTADLSNWHVLIGGSALTEGLCNAGAKLGIRMYTGYGMSETCPLLCSTHLTEDDVKLPLEEQTDRRTKTGVAVPMVDLQVIDADGNMLPHDGKSKGEVVARAPWLTQGYLKEPEKGEALWEGGWLHTGDVATIEPDSTLVIRDRIKDVIKTGGEWLSSLDLENLISQHPAVAATAVVGVPDDKWGERPHALVVLAPGEDVTIEDIQKHLQQFVDSGEINKWAIPQQIDFVDDIPKTSVGKINKKQIRDQLH</sequence>
<dbReference type="PANTHER" id="PTHR43859:SF4">
    <property type="entry name" value="BUTANOATE--COA LIGASE AAE1-RELATED"/>
    <property type="match status" value="1"/>
</dbReference>
<reference evidence="7 8" key="1">
    <citation type="journal article" date="2013" name="Genome Announc.">
        <title>Genome Sequence of the Polycyclic Aromatic Hydrocarbon-Degrading Bacterium Strain Marinobacter nanhaiticus D15-8WT.</title>
        <authorList>
            <person name="Cui Z."/>
            <person name="Gao W."/>
            <person name="Li Q."/>
            <person name="Xu G."/>
            <person name="Zheng L."/>
        </authorList>
    </citation>
    <scope>NUCLEOTIDE SEQUENCE [LARGE SCALE GENOMIC DNA]</scope>
    <source>
        <strain evidence="7 8">D15-8W</strain>
    </source>
</reference>
<dbReference type="RefSeq" id="WP_004581351.1">
    <property type="nucleotide sequence ID" value="NZ_AP028878.1"/>
</dbReference>
<keyword evidence="2 7" id="KW-0436">Ligase</keyword>
<dbReference type="GO" id="GO:0016874">
    <property type="term" value="F:ligase activity"/>
    <property type="evidence" value="ECO:0007669"/>
    <property type="project" value="UniProtKB-KW"/>
</dbReference>
<dbReference type="InterPro" id="IPR000873">
    <property type="entry name" value="AMP-dep_synth/lig_dom"/>
</dbReference>
<dbReference type="Pfam" id="PF13193">
    <property type="entry name" value="AMP-binding_C"/>
    <property type="match status" value="1"/>
</dbReference>
<comment type="caution">
    <text evidence="7">The sequence shown here is derived from an EMBL/GenBank/DDBJ whole genome shotgun (WGS) entry which is preliminary data.</text>
</comment>
<dbReference type="Gene3D" id="3.40.50.12780">
    <property type="entry name" value="N-terminal domain of ligase-like"/>
    <property type="match status" value="1"/>
</dbReference>
<organism evidence="7 8">
    <name type="scientific">Marinobacter nanhaiticus D15-8W</name>
    <dbReference type="NCBI Taxonomy" id="626887"/>
    <lineage>
        <taxon>Bacteria</taxon>
        <taxon>Pseudomonadati</taxon>
        <taxon>Pseudomonadota</taxon>
        <taxon>Gammaproteobacteria</taxon>
        <taxon>Pseudomonadales</taxon>
        <taxon>Marinobacteraceae</taxon>
        <taxon>Marinobacter</taxon>
    </lineage>
</organism>
<dbReference type="EMBL" id="APLQ01000014">
    <property type="protein sequence ID" value="ENO13126.1"/>
    <property type="molecule type" value="Genomic_DNA"/>
</dbReference>
<dbReference type="CDD" id="cd12119">
    <property type="entry name" value="ttLC_FACS_AlkK_like"/>
    <property type="match status" value="1"/>
</dbReference>
<dbReference type="InterPro" id="IPR025110">
    <property type="entry name" value="AMP-bd_C"/>
</dbReference>
<keyword evidence="3" id="KW-0276">Fatty acid metabolism</keyword>
<dbReference type="PANTHER" id="PTHR43859">
    <property type="entry name" value="ACYL-ACTIVATING ENZYME"/>
    <property type="match status" value="1"/>
</dbReference>
<keyword evidence="8" id="KW-1185">Reference proteome</keyword>
<evidence type="ECO:0000259" key="6">
    <source>
        <dbReference type="Pfam" id="PF13193"/>
    </source>
</evidence>
<dbReference type="GO" id="GO:0006631">
    <property type="term" value="P:fatty acid metabolic process"/>
    <property type="evidence" value="ECO:0007669"/>
    <property type="project" value="UniProtKB-KW"/>
</dbReference>
<feature type="domain" description="AMP-binding enzyme C-terminal" evidence="6">
    <location>
        <begin position="457"/>
        <end position="536"/>
    </location>
</feature>
<keyword evidence="4" id="KW-0443">Lipid metabolism</keyword>
<proteinExistence type="inferred from homology"/>
<evidence type="ECO:0000256" key="2">
    <source>
        <dbReference type="ARBA" id="ARBA00022598"/>
    </source>
</evidence>
<gene>
    <name evidence="7" type="ORF">J057_17050</name>
</gene>
<dbReference type="Pfam" id="PF00501">
    <property type="entry name" value="AMP-binding"/>
    <property type="match status" value="1"/>
</dbReference>
<protein>
    <submittedName>
        <fullName evidence="7">Fatty acid--CoA ligase</fullName>
    </submittedName>
</protein>
<name>N6WNN0_9GAMM</name>
<dbReference type="InterPro" id="IPR045851">
    <property type="entry name" value="AMP-bd_C_sf"/>
</dbReference>
<dbReference type="Gene3D" id="3.30.300.30">
    <property type="match status" value="1"/>
</dbReference>
<accession>N6WNN0</accession>
<evidence type="ECO:0000256" key="4">
    <source>
        <dbReference type="ARBA" id="ARBA00023098"/>
    </source>
</evidence>
<evidence type="ECO:0000256" key="3">
    <source>
        <dbReference type="ARBA" id="ARBA00022832"/>
    </source>
</evidence>